<dbReference type="SUPFAM" id="SSF88713">
    <property type="entry name" value="Glycoside hydrolase/deacetylase"/>
    <property type="match status" value="1"/>
</dbReference>
<feature type="domain" description="EGF-like" evidence="2">
    <location>
        <begin position="1476"/>
        <end position="1510"/>
    </location>
</feature>
<keyword evidence="4" id="KW-1185">Reference proteome</keyword>
<feature type="domain" description="EGF-like" evidence="2">
    <location>
        <begin position="1154"/>
        <end position="1187"/>
    </location>
</feature>
<accession>A0AAN4YZQ5</accession>
<feature type="region of interest" description="Disordered" evidence="1">
    <location>
        <begin position="728"/>
        <end position="762"/>
    </location>
</feature>
<feature type="domain" description="EGF-like" evidence="2">
    <location>
        <begin position="366"/>
        <end position="408"/>
    </location>
</feature>
<feature type="domain" description="EGF-like" evidence="2">
    <location>
        <begin position="589"/>
        <end position="623"/>
    </location>
</feature>
<feature type="domain" description="EGF-like" evidence="2">
    <location>
        <begin position="1243"/>
        <end position="1276"/>
    </location>
</feature>
<feature type="domain" description="EGF-like" evidence="2">
    <location>
        <begin position="1707"/>
        <end position="1739"/>
    </location>
</feature>
<feature type="compositionally biased region" description="Low complexity" evidence="1">
    <location>
        <begin position="728"/>
        <end position="747"/>
    </location>
</feature>
<feature type="domain" description="EGF-like" evidence="2">
    <location>
        <begin position="1101"/>
        <end position="1133"/>
    </location>
</feature>
<dbReference type="InterPro" id="IPR002509">
    <property type="entry name" value="NODB_dom"/>
</dbReference>
<feature type="domain" description="EGF-like" evidence="2">
    <location>
        <begin position="547"/>
        <end position="579"/>
    </location>
</feature>
<evidence type="ECO:0000256" key="1">
    <source>
        <dbReference type="SAM" id="MobiDB-lite"/>
    </source>
</evidence>
<dbReference type="Pfam" id="PF01683">
    <property type="entry name" value="EB"/>
    <property type="match status" value="12"/>
</dbReference>
<reference evidence="4" key="1">
    <citation type="submission" date="2022-10" db="EMBL/GenBank/DDBJ databases">
        <title>Genome assembly of Pristionchus species.</title>
        <authorList>
            <person name="Yoshida K."/>
            <person name="Sommer R.J."/>
        </authorList>
    </citation>
    <scope>NUCLEOTIDE SEQUENCE [LARGE SCALE GENOMIC DNA]</scope>
    <source>
        <strain evidence="4">RS5460</strain>
    </source>
</reference>
<protein>
    <recommendedName>
        <fullName evidence="2">EGF-like domain-containing protein</fullName>
    </recommendedName>
</protein>
<feature type="domain" description="EGF-like" evidence="2">
    <location>
        <begin position="459"/>
        <end position="492"/>
    </location>
</feature>
<feature type="domain" description="EGF-like" evidence="2">
    <location>
        <begin position="1943"/>
        <end position="1975"/>
    </location>
</feature>
<comment type="caution">
    <text evidence="3">The sequence shown here is derived from an EMBL/GenBank/DDBJ whole genome shotgun (WGS) entry which is preliminary data.</text>
</comment>
<dbReference type="Gene3D" id="3.20.20.370">
    <property type="entry name" value="Glycoside hydrolase/deacetylase"/>
    <property type="match status" value="1"/>
</dbReference>
<feature type="domain" description="EGF-like" evidence="2">
    <location>
        <begin position="1583"/>
        <end position="1613"/>
    </location>
</feature>
<dbReference type="InterPro" id="IPR000742">
    <property type="entry name" value="EGF"/>
</dbReference>
<sequence>QSPSGLCVPSSSLNASTQLTKFCKPACHPTSEICHQGNCICAGGYVRVQNNCQLATSLFAVKSPAAAATELRRSPSYGQNSNSYVNRPYPGGQLRSPANSVQAVPPDSVCGSDADCAGYPLAFCDGVCRCVAGALNAGSTCISNGHSVSGSGTCPPGQSYVTEAGSCMTTAVPGEPCQYSQQCSATEAGAFCLRLKCECVYGMKQSGSGCTFADSHCAKRGFIWIPELGECKEVIPPGGRGCSHNLQCASSFPGSTCFLQTCTCPSSHPVAIDGTCGRNCTAGLTYSGVTGQCLPTVQPGDQCLYSSQCHAVHPGIGCDRGRCRCPRDEVFTGNGCSVTCPAGYRANSRGICSPGCRSNQVEHEGECLDASVPGQACVVNAQCTGGSSCQDSLCKCTRGMTARGGLCVAIESAPLGSCANGEICGGGSFCSNGNCTCPIGRQVLNGRCVTPITVSPGANCLRTGVVCGGNSFCVRGICQCRQGQTPFDGVCMHELTAEAGASCARGESCVGGTQCNSISRVCECANQMEMVIGNRCIQRLQSQPGYPCGNGEVCVGGSMCHRGRCECPDGSQLIVKQCIQSVYSRPGESCGAGEVCEGGSNCLPTINRCTCPMGMATVFGQCTRVADVRPGGACGSAATRCTGGSFCNSNGFCNCPEGTFHEGGYCRNAPVPLAVTQPTPAPIGSIVAPGEECNPGTICGAGTICLRGICQCPQGLSPDGRCMPISTTSTAASTSTRSRPTTSAVTPMPTLMTTTQSGSSRAGARRMVAAGGACSPSDLCTGRSFCAHGQCRCAAPLVARAGTCTPPASSQVSSTIGSRCSTTTDCPATAVCNGGYCACPPGMTRASPTTCTATTTTSTTTARTTTTTTTSASTTARATGRRCLASNQCPSGADCLQGECKCTQGLTLSRFGFCIPQVYANPGEACPQGTQCRGGAHCAYGKCECPPEHDMREGKCAPREAEDLTQRRRRLTKEILHFAPHPKVAERQRDFVQGGKMKKMRDDKFLAPGDSCDESVFCDLNAFCTEERLCKCQPNFVQAGRQCIPRDNVSSRVIPPGQPCQPSEFCDGGAACLHGMCLCAQGYNPAPVGVCAPTQVGPGEGCTEGERCSRGSLCVGGMCICPTGTDERHGKCVARSTTSEKLTFQKIAKSPGTPCGSNPSICSGGSLCIFGTCTCPPGTTNVGGTCVNSDTGAYAIPGGSCSSGQTCAGNSICVASFCVCPGGEKIRDGQCVSVDTQAGPGQQCDAVITTCSGNSVCTNNVCTCPQNMVALNGQCANVLAQVNVGGGSSSSSCPSPCPPNSYCQSGACVCQMGYIYQQGQGCVTSNPQLIYPQTVAPIFPVVNPGGGLQPIVSPVQPIVQPIVHPIVSPTNQLQPAGSYCGSTAQCGAFSICQENVCRCLPGYASYSMTGGCSSIQDPGTMTIQGTIYVPTNIGFDGSNSIVGPVTYGENGFFTSGGNNGAGNGIRNANLGAPGQECDFLTSPSCRGGSYCSDGRCLCGNGLVIGQESCVPYSGDANPGEACGSAGVVCRGGSTCIQQTCTCDVGFVAQGSICVGTGGGNPGDGLITTLRPGEACDPTCDFSPCPAKCGYGSVCVDTICNCALGTQNMGGFCGANDPPLIATPAPIFTTTGVTTVTARPGDRCDVRIICNGGSQCILGICQCPQGYVPSGDRSSCVLASLLGNGNNNHGPSPVLPQTFSSYSKLGAACLTTADCPEASSCVDRVCTCNSDANFIEGKCVIRVMKNEALLFPGSRCISSLTCLKSSHCFLGYCVCLSDTTTNATGHCEQRNKIDVLPRALPGAQCANGERCEGGSACVSGYCICQGEERANSEGLCRGASEAIARLGSSCSSSSDCSPLPHSICHQGSCLCEEGYERINESCLKVAALPLKTFSKKITKCSSYKDCAMPRVCGPRKTCECPFTMNETDDGECVFRNALVPPGSPCPSGDECGAGAHCQQGVCVCPPGLQLTKDQCLPYPNAPGGSCEASPECTGGSSCMGGTCLCPSGHTKPGEACRLRRSAEGLSLSPPSSSNTLHYDSRSLSPCSSDGSCELPDCYCSSSGTAPPSSLLPSQTPQMIVITFEGAVTDRTTRIYKSLFSGRLRSHDCPLRATFFVSHEYTNYDQVQWLAARGNEIGVAGMGHSSLASRSEDRWKAELQGMRMALAEFSKIEEDSIRGVRAPGMKTGGDSHFSVLSAWNFTYDHSIAPDGGPFWPQTLDHTLPFLCTDGSCPSKSFKGVWEAPVNRIITTDGRSVARLREAIRSTDTRASVADLLRKNLARNYQGSRAPLVLSLDADFMFALPQNEAVNGLIDFLEETLARKDVYPVTVSQLISWMKSPTSLDRIDKFKPFHCPRRANDHVQPCETPSTCSFITPQGSRSFRVCGSCPRDYPNIDDPLGKGRR</sequence>
<dbReference type="InterPro" id="IPR006150">
    <property type="entry name" value="Cys_repeat_1"/>
</dbReference>
<feature type="domain" description="EGF-like" evidence="2">
    <location>
        <begin position="819"/>
        <end position="852"/>
    </location>
</feature>
<feature type="domain" description="EGF-like" evidence="2">
    <location>
        <begin position="1521"/>
        <end position="1554"/>
    </location>
</feature>
<dbReference type="SMART" id="SM00289">
    <property type="entry name" value="WR1"/>
    <property type="match status" value="19"/>
</dbReference>
<feature type="domain" description="EGF-like" evidence="2">
    <location>
        <begin position="308"/>
        <end position="353"/>
    </location>
</feature>
<dbReference type="SMART" id="SM00181">
    <property type="entry name" value="EGF"/>
    <property type="match status" value="26"/>
</dbReference>
<feature type="domain" description="EGF-like" evidence="2">
    <location>
        <begin position="1848"/>
        <end position="1882"/>
    </location>
</feature>
<proteinExistence type="predicted"/>
<feature type="domain" description="EGF-like" evidence="2">
    <location>
        <begin position="22"/>
        <end position="53"/>
    </location>
</feature>
<dbReference type="PANTHER" id="PTHR45985">
    <property type="match status" value="1"/>
</dbReference>
<dbReference type="PANTHER" id="PTHR45985:SF3">
    <property type="entry name" value="CHITIN DEACETYLASE-LIKE 4"/>
    <property type="match status" value="1"/>
</dbReference>
<evidence type="ECO:0000259" key="2">
    <source>
        <dbReference type="SMART" id="SM00181"/>
    </source>
</evidence>
<feature type="domain" description="EGF-like" evidence="2">
    <location>
        <begin position="1984"/>
        <end position="2016"/>
    </location>
</feature>
<evidence type="ECO:0000313" key="3">
    <source>
        <dbReference type="EMBL" id="GMR30684.1"/>
    </source>
</evidence>
<feature type="domain" description="EGF-like" evidence="2">
    <location>
        <begin position="1292"/>
        <end position="1323"/>
    </location>
</feature>
<feature type="domain" description="EGF-like" evidence="2">
    <location>
        <begin position="692"/>
        <end position="723"/>
    </location>
</feature>
<dbReference type="Pfam" id="PF01522">
    <property type="entry name" value="Polysacc_deac_1"/>
    <property type="match status" value="1"/>
</dbReference>
<feature type="domain" description="EGF-like" evidence="2">
    <location>
        <begin position="1011"/>
        <end position="1044"/>
    </location>
</feature>
<dbReference type="GO" id="GO:0016810">
    <property type="term" value="F:hydrolase activity, acting on carbon-nitrogen (but not peptide) bonds"/>
    <property type="evidence" value="ECO:0007669"/>
    <property type="project" value="InterPro"/>
</dbReference>
<dbReference type="GO" id="GO:0005975">
    <property type="term" value="P:carbohydrate metabolic process"/>
    <property type="evidence" value="ECO:0007669"/>
    <property type="project" value="InterPro"/>
</dbReference>
<feature type="domain" description="EGF-like" evidence="2">
    <location>
        <begin position="502"/>
        <end position="537"/>
    </location>
</feature>
<feature type="domain" description="EGF-like" evidence="2">
    <location>
        <begin position="1059"/>
        <end position="1092"/>
    </location>
</feature>
<dbReference type="EMBL" id="BTRK01000001">
    <property type="protein sequence ID" value="GMR30684.1"/>
    <property type="molecule type" value="Genomic_DNA"/>
</dbReference>
<dbReference type="Proteomes" id="UP001328107">
    <property type="component" value="Unassembled WGS sequence"/>
</dbReference>
<organism evidence="3 4">
    <name type="scientific">Pristionchus mayeri</name>
    <dbReference type="NCBI Taxonomy" id="1317129"/>
    <lineage>
        <taxon>Eukaryota</taxon>
        <taxon>Metazoa</taxon>
        <taxon>Ecdysozoa</taxon>
        <taxon>Nematoda</taxon>
        <taxon>Chromadorea</taxon>
        <taxon>Rhabditida</taxon>
        <taxon>Rhabditina</taxon>
        <taxon>Diplogasteromorpha</taxon>
        <taxon>Diplogasteroidea</taxon>
        <taxon>Neodiplogasteridae</taxon>
        <taxon>Pristionchus</taxon>
    </lineage>
</organism>
<dbReference type="InterPro" id="IPR011330">
    <property type="entry name" value="Glyco_hydro/deAcase_b/a-brl"/>
</dbReference>
<feature type="domain" description="EGF-like" evidence="2">
    <location>
        <begin position="1200"/>
        <end position="1232"/>
    </location>
</feature>
<evidence type="ECO:0000313" key="4">
    <source>
        <dbReference type="Proteomes" id="UP001328107"/>
    </source>
</evidence>
<feature type="non-terminal residue" evidence="3">
    <location>
        <position position="1"/>
    </location>
</feature>
<feature type="domain" description="EGF-like" evidence="2">
    <location>
        <begin position="882"/>
        <end position="915"/>
    </location>
</feature>
<dbReference type="InterPro" id="IPR052740">
    <property type="entry name" value="CE4"/>
</dbReference>
<feature type="domain" description="EGF-like" evidence="2">
    <location>
        <begin position="1642"/>
        <end position="1676"/>
    </location>
</feature>
<gene>
    <name evidence="3" type="ORF">PMAYCL1PPCAC_00879</name>
</gene>
<name>A0AAN4YZQ5_9BILA</name>
<dbReference type="InterPro" id="IPR006149">
    <property type="entry name" value="EB_dom"/>
</dbReference>
<feature type="domain" description="EGF-like" evidence="2">
    <location>
        <begin position="417"/>
        <end position="449"/>
    </location>
</feature>